<sequence>MSAIAPIISRLSSPAVAAPARRAAASFSTSARSLSPEAASGVAAPSRSSWAWRNLSPRTRRYVVYGLGAGAVIDGYVVFNYFPGMLGLGEDKKN</sequence>
<organism evidence="3 4">
    <name type="scientific">Purpureocillium takamizusanense</name>
    <dbReference type="NCBI Taxonomy" id="2060973"/>
    <lineage>
        <taxon>Eukaryota</taxon>
        <taxon>Fungi</taxon>
        <taxon>Dikarya</taxon>
        <taxon>Ascomycota</taxon>
        <taxon>Pezizomycotina</taxon>
        <taxon>Sordariomycetes</taxon>
        <taxon>Hypocreomycetidae</taxon>
        <taxon>Hypocreales</taxon>
        <taxon>Ophiocordycipitaceae</taxon>
        <taxon>Purpureocillium</taxon>
    </lineage>
</organism>
<dbReference type="OrthoDB" id="4870309at2759"/>
<name>A0A9Q8QMU4_9HYPO</name>
<dbReference type="AlphaFoldDB" id="A0A9Q8QMU4"/>
<protein>
    <submittedName>
        <fullName evidence="3">DNA helicase</fullName>
        <ecNumber evidence="3">3.6.4.12</ecNumber>
    </submittedName>
</protein>
<dbReference type="Proteomes" id="UP000829364">
    <property type="component" value="Chromosome 8"/>
</dbReference>
<keyword evidence="4" id="KW-1185">Reference proteome</keyword>
<dbReference type="GO" id="GO:0003678">
    <property type="term" value="F:DNA helicase activity"/>
    <property type="evidence" value="ECO:0007669"/>
    <property type="project" value="UniProtKB-EC"/>
</dbReference>
<keyword evidence="3" id="KW-0347">Helicase</keyword>
<dbReference type="EMBL" id="CP086361">
    <property type="protein sequence ID" value="UNI22615.1"/>
    <property type="molecule type" value="Genomic_DNA"/>
</dbReference>
<keyword evidence="3" id="KW-0547">Nucleotide-binding</keyword>
<evidence type="ECO:0000256" key="2">
    <source>
        <dbReference type="SAM" id="Phobius"/>
    </source>
</evidence>
<keyword evidence="2" id="KW-0472">Membrane</keyword>
<proteinExistence type="predicted"/>
<keyword evidence="2" id="KW-1133">Transmembrane helix</keyword>
<dbReference type="GeneID" id="72070432"/>
<dbReference type="RefSeq" id="XP_047846096.1">
    <property type="nucleotide sequence ID" value="XM_047990090.1"/>
</dbReference>
<dbReference type="EC" id="3.6.4.12" evidence="3"/>
<evidence type="ECO:0000256" key="1">
    <source>
        <dbReference type="SAM" id="MobiDB-lite"/>
    </source>
</evidence>
<evidence type="ECO:0000313" key="4">
    <source>
        <dbReference type="Proteomes" id="UP000829364"/>
    </source>
</evidence>
<keyword evidence="3" id="KW-0067">ATP-binding</keyword>
<gene>
    <name evidence="3" type="primary">srs2_2</name>
    <name evidence="3" type="ORF">JDV02_008486</name>
</gene>
<feature type="region of interest" description="Disordered" evidence="1">
    <location>
        <begin position="28"/>
        <end position="47"/>
    </location>
</feature>
<reference evidence="3" key="1">
    <citation type="submission" date="2021-11" db="EMBL/GenBank/DDBJ databases">
        <title>Purpureocillium_takamizusanense_genome.</title>
        <authorList>
            <person name="Nguyen N.-H."/>
        </authorList>
    </citation>
    <scope>NUCLEOTIDE SEQUENCE</scope>
    <source>
        <strain evidence="3">PT3</strain>
    </source>
</reference>
<keyword evidence="3" id="KW-0378">Hydrolase</keyword>
<dbReference type="KEGG" id="ptkz:JDV02_008486"/>
<keyword evidence="2" id="KW-0812">Transmembrane</keyword>
<accession>A0A9Q8QMU4</accession>
<evidence type="ECO:0000313" key="3">
    <source>
        <dbReference type="EMBL" id="UNI22615.1"/>
    </source>
</evidence>
<feature type="transmembrane region" description="Helical" evidence="2">
    <location>
        <begin position="62"/>
        <end position="82"/>
    </location>
</feature>
<dbReference type="GO" id="GO:0016787">
    <property type="term" value="F:hydrolase activity"/>
    <property type="evidence" value="ECO:0007669"/>
    <property type="project" value="UniProtKB-KW"/>
</dbReference>